<gene>
    <name evidence="3" type="ORF">HJC23_009747</name>
</gene>
<feature type="transmembrane region" description="Helical" evidence="2">
    <location>
        <begin position="27"/>
        <end position="48"/>
    </location>
</feature>
<evidence type="ECO:0000313" key="3">
    <source>
        <dbReference type="EMBL" id="KAL3789511.1"/>
    </source>
</evidence>
<reference evidence="3 4" key="1">
    <citation type="journal article" date="2020" name="G3 (Bethesda)">
        <title>Improved Reference Genome for Cyclotella cryptica CCMP332, a Model for Cell Wall Morphogenesis, Salinity Adaptation, and Lipid Production in Diatoms (Bacillariophyta).</title>
        <authorList>
            <person name="Roberts W.R."/>
            <person name="Downey K.M."/>
            <person name="Ruck E.C."/>
            <person name="Traller J.C."/>
            <person name="Alverson A.J."/>
        </authorList>
    </citation>
    <scope>NUCLEOTIDE SEQUENCE [LARGE SCALE GENOMIC DNA]</scope>
    <source>
        <strain evidence="3 4">CCMP332</strain>
    </source>
</reference>
<evidence type="ECO:0000256" key="2">
    <source>
        <dbReference type="SAM" id="Phobius"/>
    </source>
</evidence>
<comment type="caution">
    <text evidence="3">The sequence shown here is derived from an EMBL/GenBank/DDBJ whole genome shotgun (WGS) entry which is preliminary data.</text>
</comment>
<evidence type="ECO:0000256" key="1">
    <source>
        <dbReference type="SAM" id="MobiDB-lite"/>
    </source>
</evidence>
<proteinExistence type="predicted"/>
<keyword evidence="2" id="KW-1133">Transmembrane helix</keyword>
<protein>
    <submittedName>
        <fullName evidence="3">Uncharacterized protein</fullName>
    </submittedName>
</protein>
<keyword evidence="2" id="KW-0472">Membrane</keyword>
<feature type="region of interest" description="Disordered" evidence="1">
    <location>
        <begin position="204"/>
        <end position="228"/>
    </location>
</feature>
<dbReference type="EMBL" id="JABMIG020000140">
    <property type="protein sequence ID" value="KAL3789511.1"/>
    <property type="molecule type" value="Genomic_DNA"/>
</dbReference>
<sequence length="228" mass="25540">MAFVFNTPIVSTNPTTNTMISCTTTSFLLFAIGAIIPPATMAFSVAFVSNANPHRGAKLHYYLGEDGYAGFPREFPMDQYAPSPMDQYAPSPMDQYTPSAMEFEAVVYDRAVDCAHNPGMCNLDELMDLARDLEEFQECYVEYGPEACQEEAEDRQMLADALLVQREIEIENIEMNRMQFGGGGMMYDNGFTNSNTRMRDDTRYQNRAMPNSGKNKGTGHDRSGFIDV</sequence>
<accession>A0ABD3PQB3</accession>
<organism evidence="3 4">
    <name type="scientific">Cyclotella cryptica</name>
    <dbReference type="NCBI Taxonomy" id="29204"/>
    <lineage>
        <taxon>Eukaryota</taxon>
        <taxon>Sar</taxon>
        <taxon>Stramenopiles</taxon>
        <taxon>Ochrophyta</taxon>
        <taxon>Bacillariophyta</taxon>
        <taxon>Coscinodiscophyceae</taxon>
        <taxon>Thalassiosirophycidae</taxon>
        <taxon>Stephanodiscales</taxon>
        <taxon>Stephanodiscaceae</taxon>
        <taxon>Cyclotella</taxon>
    </lineage>
</organism>
<keyword evidence="2" id="KW-0812">Transmembrane</keyword>
<dbReference type="Proteomes" id="UP001516023">
    <property type="component" value="Unassembled WGS sequence"/>
</dbReference>
<feature type="compositionally biased region" description="Basic and acidic residues" evidence="1">
    <location>
        <begin position="218"/>
        <end position="228"/>
    </location>
</feature>
<dbReference type="AlphaFoldDB" id="A0ABD3PQB3"/>
<keyword evidence="4" id="KW-1185">Reference proteome</keyword>
<evidence type="ECO:0000313" key="4">
    <source>
        <dbReference type="Proteomes" id="UP001516023"/>
    </source>
</evidence>
<name>A0ABD3PQB3_9STRA</name>